<dbReference type="GO" id="GO:0000439">
    <property type="term" value="C:transcription factor TFIIH core complex"/>
    <property type="evidence" value="ECO:0007669"/>
    <property type="project" value="InterPro"/>
</dbReference>
<dbReference type="GO" id="GO:0006351">
    <property type="term" value="P:DNA-templated transcription"/>
    <property type="evidence" value="ECO:0007669"/>
    <property type="project" value="InterPro"/>
</dbReference>
<dbReference type="InterPro" id="IPR055261">
    <property type="entry name" value="PI_transfer_N"/>
</dbReference>
<dbReference type="GO" id="GO:0005675">
    <property type="term" value="C:transcription factor TFIIH holo complex"/>
    <property type="evidence" value="ECO:0007669"/>
    <property type="project" value="TreeGrafter"/>
</dbReference>
<dbReference type="GO" id="GO:0008270">
    <property type="term" value="F:zinc ion binding"/>
    <property type="evidence" value="ECO:0007669"/>
    <property type="project" value="InterPro"/>
</dbReference>
<sequence length="626" mass="72528">MNDADLKPSRLEVVVSQLKQFIRDFFYHNSLSSLCIIVSHDRRAFQLTPLSRHMKEHLNALDKLTCSGKFSLQLSLDIAIKTMELAPSQFAKEIICLISSISTCDPRDIYKTISIIQEKHIQCSVMSLSGEVYLFQKLAQITSGIFAVPEDPQQVHHFFSQHISPPINSDPIVLVKREDGATVTHREICEMGFPNNVQLSHICACHVRFCSKFYECPRCRSYVCELPVRCPVCMLMLVDYTHLTQSYHHLFPPKNFEECNDHKPGITCYGCCSVIKEGEICLQCPKCMKYFCQTCDAFVHDNIFHCPGCLAREWRVCLIYFFCVHFSSKWMFEKENIHFINFGVMIVEFRIPLPIEVKDFEVAQLFMLIGLQESVTGGGEGVSVLKNEPFDNTDGHLGIAEISQVPIPKEKGQYTLKHYMIGSMVPSIIKKLLPADALYFVEEAWNCHPHCLTVMTSNYLSKEKFKVIVESRYVDGDGEIENVMGLDASSLKNRERVIIDIAKHMKDSKPEEDITKWHSEKRNLGPLQENWYKESSVPHVMWCYKNVTIHCKFFGFQTFLEKFVRRQQEMIFRRSMCQMIVQMDKWDGLTLDQIRVMEHKNQERLQDLIKNEELSSEMKQQKENNQ</sequence>
<dbReference type="SUPFAM" id="SSF57889">
    <property type="entry name" value="Cysteine-rich domain"/>
    <property type="match status" value="1"/>
</dbReference>
<reference evidence="4" key="1">
    <citation type="submission" date="2010-02" db="EMBL/GenBank/DDBJ databases">
        <title>Sequencing and annotation of the Blastocystis hominis genome.</title>
        <authorList>
            <person name="Wincker P."/>
        </authorList>
    </citation>
    <scope>NUCLEOTIDE SEQUENCE</scope>
    <source>
        <strain evidence="4">Singapore isolate B</strain>
    </source>
</reference>
<dbReference type="InterPro" id="IPR023393">
    <property type="entry name" value="START-like_dom_sf"/>
</dbReference>
<dbReference type="Pfam" id="PF04056">
    <property type="entry name" value="Ssl1"/>
    <property type="match status" value="1"/>
</dbReference>
<dbReference type="Gene3D" id="3.30.40.10">
    <property type="entry name" value="Zinc/RING finger domain, C3HC4 (zinc finger)"/>
    <property type="match status" value="1"/>
</dbReference>
<protein>
    <recommendedName>
        <fullName evidence="3">C2H2-type domain-containing protein</fullName>
    </recommendedName>
</protein>
<dbReference type="GeneID" id="24921314"/>
<feature type="domain" description="C2H2-type" evidence="3">
    <location>
        <begin position="284"/>
        <end position="305"/>
    </location>
</feature>
<keyword evidence="5" id="KW-1185">Reference proteome</keyword>
<dbReference type="InterPro" id="IPR013083">
    <property type="entry name" value="Znf_RING/FYVE/PHD"/>
</dbReference>
<dbReference type="InParanoid" id="D8M922"/>
<keyword evidence="2" id="KW-0862">Zinc</keyword>
<dbReference type="Gene3D" id="3.30.530.20">
    <property type="match status" value="1"/>
</dbReference>
<dbReference type="SUPFAM" id="SSF53300">
    <property type="entry name" value="vWA-like"/>
    <property type="match status" value="1"/>
</dbReference>
<dbReference type="SMART" id="SM01047">
    <property type="entry name" value="C1_4"/>
    <property type="match status" value="1"/>
</dbReference>
<dbReference type="PANTHER" id="PTHR12695:SF2">
    <property type="entry name" value="GENERAL TRANSCRIPTION FACTOR IIH SUBUNIT 2-RELATED"/>
    <property type="match status" value="1"/>
</dbReference>
<evidence type="ECO:0000256" key="1">
    <source>
        <dbReference type="ARBA" id="ARBA00022723"/>
    </source>
</evidence>
<dbReference type="PANTHER" id="PTHR12695">
    <property type="entry name" value="GENERAL TRANSCRIPTION FACTOR IIH SUBUNIT 2"/>
    <property type="match status" value="1"/>
</dbReference>
<dbReference type="Gene3D" id="3.40.50.410">
    <property type="entry name" value="von Willebrand factor, type A domain"/>
    <property type="match status" value="1"/>
</dbReference>
<evidence type="ECO:0000313" key="4">
    <source>
        <dbReference type="EMBL" id="CBK24561.2"/>
    </source>
</evidence>
<evidence type="ECO:0000313" key="5">
    <source>
        <dbReference type="Proteomes" id="UP000008312"/>
    </source>
</evidence>
<dbReference type="SUPFAM" id="SSF55961">
    <property type="entry name" value="Bet v1-like"/>
    <property type="match status" value="1"/>
</dbReference>
<dbReference type="GO" id="GO:0006357">
    <property type="term" value="P:regulation of transcription by RNA polymerase II"/>
    <property type="evidence" value="ECO:0007669"/>
    <property type="project" value="TreeGrafter"/>
</dbReference>
<dbReference type="OrthoDB" id="18453at2759"/>
<dbReference type="FunCoup" id="D8M922">
    <property type="interactions" value="299"/>
</dbReference>
<dbReference type="Proteomes" id="UP000008312">
    <property type="component" value="Unassembled WGS sequence"/>
</dbReference>
<proteinExistence type="predicted"/>
<dbReference type="InterPro" id="IPR012170">
    <property type="entry name" value="TFIIH_SSL1/p44"/>
</dbReference>
<dbReference type="Pfam" id="PF02121">
    <property type="entry name" value="IP_trans"/>
    <property type="match status" value="1"/>
</dbReference>
<name>D8M922_BLAHO</name>
<dbReference type="AlphaFoldDB" id="D8M922"/>
<dbReference type="InterPro" id="IPR004595">
    <property type="entry name" value="TFIIH_C1-like_dom"/>
</dbReference>
<dbReference type="InterPro" id="IPR013087">
    <property type="entry name" value="Znf_C2H2_type"/>
</dbReference>
<dbReference type="RefSeq" id="XP_012898609.1">
    <property type="nucleotide sequence ID" value="XM_013043155.1"/>
</dbReference>
<dbReference type="InterPro" id="IPR036465">
    <property type="entry name" value="vWFA_dom_sf"/>
</dbReference>
<dbReference type="PROSITE" id="PS00028">
    <property type="entry name" value="ZINC_FINGER_C2H2_1"/>
    <property type="match status" value="1"/>
</dbReference>
<dbReference type="InterPro" id="IPR007198">
    <property type="entry name" value="Ssl1-like"/>
</dbReference>
<dbReference type="NCBIfam" id="TIGR00622">
    <property type="entry name" value="ssl1"/>
    <property type="match status" value="1"/>
</dbReference>
<dbReference type="InterPro" id="IPR046349">
    <property type="entry name" value="C1-like_sf"/>
</dbReference>
<organism evidence="4">
    <name type="scientific">Blastocystis hominis</name>
    <dbReference type="NCBI Taxonomy" id="12968"/>
    <lineage>
        <taxon>Eukaryota</taxon>
        <taxon>Sar</taxon>
        <taxon>Stramenopiles</taxon>
        <taxon>Bigyra</taxon>
        <taxon>Opalozoa</taxon>
        <taxon>Opalinata</taxon>
        <taxon>Blastocystidae</taxon>
        <taxon>Blastocystis</taxon>
    </lineage>
</organism>
<evidence type="ECO:0000259" key="3">
    <source>
        <dbReference type="PROSITE" id="PS00028"/>
    </source>
</evidence>
<accession>D8M922</accession>
<dbReference type="GO" id="GO:0006289">
    <property type="term" value="P:nucleotide-excision repair"/>
    <property type="evidence" value="ECO:0007669"/>
    <property type="project" value="InterPro"/>
</dbReference>
<evidence type="ECO:0000256" key="2">
    <source>
        <dbReference type="ARBA" id="ARBA00022833"/>
    </source>
</evidence>
<dbReference type="EMBL" id="FN668688">
    <property type="protein sequence ID" value="CBK24561.2"/>
    <property type="molecule type" value="Genomic_DNA"/>
</dbReference>
<keyword evidence="1" id="KW-0479">Metal-binding</keyword>
<gene>
    <name evidence="4" type="ORF">GSBLH_T00004278001</name>
</gene>